<dbReference type="Proteomes" id="UP001159364">
    <property type="component" value="Linkage Group LG07"/>
</dbReference>
<name>A0AAV8SXK9_9ROSI</name>
<evidence type="ECO:0000256" key="1">
    <source>
        <dbReference type="SAM" id="MobiDB-lite"/>
    </source>
</evidence>
<keyword evidence="2" id="KW-1133">Transmembrane helix</keyword>
<reference evidence="3 4" key="1">
    <citation type="submission" date="2021-09" db="EMBL/GenBank/DDBJ databases">
        <title>Genomic insights and catalytic innovation underlie evolution of tropane alkaloids biosynthesis.</title>
        <authorList>
            <person name="Wang Y.-J."/>
            <person name="Tian T."/>
            <person name="Huang J.-P."/>
            <person name="Huang S.-X."/>
        </authorList>
    </citation>
    <scope>NUCLEOTIDE SEQUENCE [LARGE SCALE GENOMIC DNA]</scope>
    <source>
        <strain evidence="3">KIB-2018</strain>
        <tissue evidence="3">Leaf</tissue>
    </source>
</reference>
<evidence type="ECO:0000313" key="3">
    <source>
        <dbReference type="EMBL" id="KAJ8758810.1"/>
    </source>
</evidence>
<feature type="region of interest" description="Disordered" evidence="1">
    <location>
        <begin position="57"/>
        <end position="99"/>
    </location>
</feature>
<dbReference type="EMBL" id="JAIWQS010000007">
    <property type="protein sequence ID" value="KAJ8758810.1"/>
    <property type="molecule type" value="Genomic_DNA"/>
</dbReference>
<evidence type="ECO:0000256" key="2">
    <source>
        <dbReference type="SAM" id="Phobius"/>
    </source>
</evidence>
<keyword evidence="4" id="KW-1185">Reference proteome</keyword>
<proteinExistence type="predicted"/>
<comment type="caution">
    <text evidence="3">The sequence shown here is derived from an EMBL/GenBank/DDBJ whole genome shotgun (WGS) entry which is preliminary data.</text>
</comment>
<dbReference type="AlphaFoldDB" id="A0AAV8SXK9"/>
<organism evidence="3 4">
    <name type="scientific">Erythroxylum novogranatense</name>
    <dbReference type="NCBI Taxonomy" id="1862640"/>
    <lineage>
        <taxon>Eukaryota</taxon>
        <taxon>Viridiplantae</taxon>
        <taxon>Streptophyta</taxon>
        <taxon>Embryophyta</taxon>
        <taxon>Tracheophyta</taxon>
        <taxon>Spermatophyta</taxon>
        <taxon>Magnoliopsida</taxon>
        <taxon>eudicotyledons</taxon>
        <taxon>Gunneridae</taxon>
        <taxon>Pentapetalae</taxon>
        <taxon>rosids</taxon>
        <taxon>fabids</taxon>
        <taxon>Malpighiales</taxon>
        <taxon>Erythroxylaceae</taxon>
        <taxon>Erythroxylum</taxon>
    </lineage>
</organism>
<keyword evidence="2" id="KW-0812">Transmembrane</keyword>
<evidence type="ECO:0000313" key="4">
    <source>
        <dbReference type="Proteomes" id="UP001159364"/>
    </source>
</evidence>
<feature type="transmembrane region" description="Helical" evidence="2">
    <location>
        <begin position="14"/>
        <end position="34"/>
    </location>
</feature>
<protein>
    <submittedName>
        <fullName evidence="3">Uncharacterized protein</fullName>
    </submittedName>
</protein>
<keyword evidence="2" id="KW-0472">Membrane</keyword>
<sequence>MTSGLLERILDDFFVLYLVGFFHSYCRWFMYFSFSDAEWSSILHGTCFHLYLEQLGTPNVKPSSTRREKSYANQDEEESPEDSKHLPLDSENSEMPTEKHHQVHYVLKNLEMNVQAEKNTDQNKATMAGVL</sequence>
<gene>
    <name evidence="3" type="ORF">K2173_000531</name>
</gene>
<accession>A0AAV8SXK9</accession>